<reference evidence="3 4" key="1">
    <citation type="journal article" date="2019" name="PLoS ONE">
        <title>Comparative genome analysis indicates high evolutionary potential of pathogenicity genes in Colletotrichum tanaceti.</title>
        <authorList>
            <person name="Lelwala R.V."/>
            <person name="Korhonen P.K."/>
            <person name="Young N.D."/>
            <person name="Scott J.B."/>
            <person name="Ades P.A."/>
            <person name="Gasser R.B."/>
            <person name="Taylor P.W.J."/>
        </authorList>
    </citation>
    <scope>NUCLEOTIDE SEQUENCE [LARGE SCALE GENOMIC DNA]</scope>
    <source>
        <strain evidence="3">BRIP57314</strain>
    </source>
</reference>
<accession>A0A4U6XAI3</accession>
<comment type="caution">
    <text evidence="3">The sequence shown here is derived from an EMBL/GenBank/DDBJ whole genome shotgun (WGS) entry which is preliminary data.</text>
</comment>
<keyword evidence="1" id="KW-0732">Signal</keyword>
<proteinExistence type="predicted"/>
<sequence length="427" mass="47006">MLLQSLAACAVLSLCGVNAAPLSLETPGRGFESGLVLQKPGADCEAGELSNATWVEKGLDAFLENASHQYTRYPTNNVQALAAYLGAPNFLCGVNAWCNAGQPCSPVTLPGWYALMAIQGWNNYINNLNLALTYMATILSLKLGAIVNDLWPVKQDNISPWKMAIGWMNGIINAFPTTWLFGAVYGGIASGVQGVGIVAGGMLVVPTGASQFIRWSDIANQMGSEIDNYKKAIGAYAKAVMDAPIDDPKWGINKVLRGGRFLARDNNITLDDIDRWMYQTIATNAMGAIMQARNVYVIRTFNLTLCYPTPYAIMCELQPNNKYTEHRLQRKKKDRAENELAKKLIETHGLTQEQVLKGPAECFDANDYQQLTNPWEALTETGIQEGAIEKCNFNLNVCNFDAAEHYGYASHDEHVDRWCAEQGIEWA</sequence>
<gene>
    <name evidence="3" type="ORF">CTA1_4983</name>
</gene>
<organism evidence="3 4">
    <name type="scientific">Colletotrichum tanaceti</name>
    <dbReference type="NCBI Taxonomy" id="1306861"/>
    <lineage>
        <taxon>Eukaryota</taxon>
        <taxon>Fungi</taxon>
        <taxon>Dikarya</taxon>
        <taxon>Ascomycota</taxon>
        <taxon>Pezizomycotina</taxon>
        <taxon>Sordariomycetes</taxon>
        <taxon>Hypocreomycetidae</taxon>
        <taxon>Glomerellales</taxon>
        <taxon>Glomerellaceae</taxon>
        <taxon>Colletotrichum</taxon>
        <taxon>Colletotrichum destructivum species complex</taxon>
    </lineage>
</organism>
<feature type="signal peptide" evidence="1">
    <location>
        <begin position="1"/>
        <end position="19"/>
    </location>
</feature>
<dbReference type="AlphaFoldDB" id="A0A4U6XAI3"/>
<protein>
    <recommendedName>
        <fullName evidence="2">DUF7872 domain-containing protein</fullName>
    </recommendedName>
</protein>
<evidence type="ECO:0000259" key="2">
    <source>
        <dbReference type="Pfam" id="PF25278"/>
    </source>
</evidence>
<dbReference type="Proteomes" id="UP000310108">
    <property type="component" value="Unassembled WGS sequence"/>
</dbReference>
<name>A0A4U6XAI3_9PEZI</name>
<feature type="chain" id="PRO_5020505182" description="DUF7872 domain-containing protein" evidence="1">
    <location>
        <begin position="20"/>
        <end position="427"/>
    </location>
</feature>
<dbReference type="STRING" id="1306861.A0A4U6XAI3"/>
<keyword evidence="4" id="KW-1185">Reference proteome</keyword>
<feature type="domain" description="DUF7872" evidence="2">
    <location>
        <begin position="209"/>
        <end position="300"/>
    </location>
</feature>
<dbReference type="OrthoDB" id="2501761at2759"/>
<evidence type="ECO:0000313" key="4">
    <source>
        <dbReference type="Proteomes" id="UP000310108"/>
    </source>
</evidence>
<dbReference type="InterPro" id="IPR057194">
    <property type="entry name" value="DUF7872"/>
</dbReference>
<dbReference type="PANTHER" id="PTHR33339:SF1">
    <property type="entry name" value="LYSM DOMAIN-CONTAINING PROTEIN"/>
    <property type="match status" value="1"/>
</dbReference>
<evidence type="ECO:0000256" key="1">
    <source>
        <dbReference type="SAM" id="SignalP"/>
    </source>
</evidence>
<evidence type="ECO:0000313" key="3">
    <source>
        <dbReference type="EMBL" id="TKW52681.1"/>
    </source>
</evidence>
<dbReference type="Pfam" id="PF25278">
    <property type="entry name" value="DUF7872"/>
    <property type="match status" value="1"/>
</dbReference>
<dbReference type="PANTHER" id="PTHR33339">
    <property type="entry name" value="LYSM DOMAIN-CONTAINING PROTEIN"/>
    <property type="match status" value="1"/>
</dbReference>
<dbReference type="EMBL" id="PJEX01000226">
    <property type="protein sequence ID" value="TKW52681.1"/>
    <property type="molecule type" value="Genomic_DNA"/>
</dbReference>